<name>A0ABU9Y531_9SPHN</name>
<accession>A0ABU9Y531</accession>
<dbReference type="InterPro" id="IPR047689">
    <property type="entry name" value="CopD"/>
</dbReference>
<feature type="transmembrane region" description="Helical" evidence="6">
    <location>
        <begin position="43"/>
        <end position="68"/>
    </location>
</feature>
<gene>
    <name evidence="8" type="primary">copD</name>
    <name evidence="8" type="ORF">ABC974_14730</name>
</gene>
<proteinExistence type="predicted"/>
<dbReference type="InterPro" id="IPR008457">
    <property type="entry name" value="Cu-R_CopD_dom"/>
</dbReference>
<dbReference type="InterPro" id="IPR032694">
    <property type="entry name" value="CopC/D"/>
</dbReference>
<keyword evidence="4 6" id="KW-1133">Transmembrane helix</keyword>
<feature type="transmembrane region" description="Helical" evidence="6">
    <location>
        <begin position="229"/>
        <end position="249"/>
    </location>
</feature>
<evidence type="ECO:0000313" key="8">
    <source>
        <dbReference type="EMBL" id="MEN2790893.1"/>
    </source>
</evidence>
<keyword evidence="5 6" id="KW-0472">Membrane</keyword>
<evidence type="ECO:0000259" key="7">
    <source>
        <dbReference type="Pfam" id="PF05425"/>
    </source>
</evidence>
<keyword evidence="3 6" id="KW-0812">Transmembrane</keyword>
<comment type="caution">
    <text evidence="8">The sequence shown here is derived from an EMBL/GenBank/DDBJ whole genome shotgun (WGS) entry which is preliminary data.</text>
</comment>
<evidence type="ECO:0000256" key="5">
    <source>
        <dbReference type="ARBA" id="ARBA00023136"/>
    </source>
</evidence>
<evidence type="ECO:0000256" key="2">
    <source>
        <dbReference type="ARBA" id="ARBA00022475"/>
    </source>
</evidence>
<evidence type="ECO:0000256" key="6">
    <source>
        <dbReference type="SAM" id="Phobius"/>
    </source>
</evidence>
<evidence type="ECO:0000256" key="1">
    <source>
        <dbReference type="ARBA" id="ARBA00004651"/>
    </source>
</evidence>
<dbReference type="PANTHER" id="PTHR34820">
    <property type="entry name" value="INNER MEMBRANE PROTEIN YEBZ"/>
    <property type="match status" value="1"/>
</dbReference>
<keyword evidence="9" id="KW-1185">Reference proteome</keyword>
<feature type="transmembrane region" description="Helical" evidence="6">
    <location>
        <begin position="154"/>
        <end position="174"/>
    </location>
</feature>
<reference evidence="8 9" key="1">
    <citation type="submission" date="2024-05" db="EMBL/GenBank/DDBJ databases">
        <authorList>
            <person name="Liu Q."/>
            <person name="Xin Y.-H."/>
        </authorList>
    </citation>
    <scope>NUCLEOTIDE SEQUENCE [LARGE SCALE GENOMIC DNA]</scope>
    <source>
        <strain evidence="8 9">CGMCC 1.10181</strain>
    </source>
</reference>
<dbReference type="EMBL" id="JBDIME010000013">
    <property type="protein sequence ID" value="MEN2790893.1"/>
    <property type="molecule type" value="Genomic_DNA"/>
</dbReference>
<keyword evidence="2" id="KW-1003">Cell membrane</keyword>
<feature type="transmembrane region" description="Helical" evidence="6">
    <location>
        <begin position="274"/>
        <end position="296"/>
    </location>
</feature>
<organism evidence="8 9">
    <name type="scientific">Sphingomonas oligophenolica</name>
    <dbReference type="NCBI Taxonomy" id="301154"/>
    <lineage>
        <taxon>Bacteria</taxon>
        <taxon>Pseudomonadati</taxon>
        <taxon>Pseudomonadota</taxon>
        <taxon>Alphaproteobacteria</taxon>
        <taxon>Sphingomonadales</taxon>
        <taxon>Sphingomonadaceae</taxon>
        <taxon>Sphingomonas</taxon>
    </lineage>
</organism>
<feature type="transmembrane region" description="Helical" evidence="6">
    <location>
        <begin position="194"/>
        <end position="217"/>
    </location>
</feature>
<evidence type="ECO:0000256" key="3">
    <source>
        <dbReference type="ARBA" id="ARBA00022692"/>
    </source>
</evidence>
<sequence>MEGWPLIGIRFALYADLGLLFGLPLFPLYALRSDARRLLPLRPAILALAAAGFALSLAGFAIMAGAMTGTPIGEIDRATWTMLLTRTAAGSALLARLAALAALLLLAIVARRATAPALAAAAALGGIALATLAWSGHAVAGEGIAGMVHLVADIVHLLAAAAWLGALGGLACLVARRNSRESDLRATHRALAGFALVGTLLVGAIVITGMLNAWFMIGPDHLRQVATGRYGQLLIAKLALFAIMLVMAARNRFRLTPALDAVIARGEERSARAALLRSVTIEAGLGLMILALVAWLGTLAPPIGS</sequence>
<dbReference type="RefSeq" id="WP_343892803.1">
    <property type="nucleotide sequence ID" value="NZ_BAAAEH010000065.1"/>
</dbReference>
<protein>
    <submittedName>
        <fullName evidence="8">Copper homeostasis membrane protein CopD</fullName>
    </submittedName>
</protein>
<comment type="subcellular location">
    <subcellularLocation>
        <location evidence="1">Cell membrane</location>
        <topology evidence="1">Multi-pass membrane protein</topology>
    </subcellularLocation>
</comment>
<dbReference type="Proteomes" id="UP001419910">
    <property type="component" value="Unassembled WGS sequence"/>
</dbReference>
<feature type="domain" description="Copper resistance protein D" evidence="7">
    <location>
        <begin position="189"/>
        <end position="296"/>
    </location>
</feature>
<dbReference type="NCBIfam" id="NF033808">
    <property type="entry name" value="copper_CopD"/>
    <property type="match status" value="1"/>
</dbReference>
<feature type="transmembrane region" description="Helical" evidence="6">
    <location>
        <begin position="117"/>
        <end position="134"/>
    </location>
</feature>
<feature type="transmembrane region" description="Helical" evidence="6">
    <location>
        <begin position="88"/>
        <end position="110"/>
    </location>
</feature>
<feature type="transmembrane region" description="Helical" evidence="6">
    <location>
        <begin position="12"/>
        <end position="31"/>
    </location>
</feature>
<evidence type="ECO:0000313" key="9">
    <source>
        <dbReference type="Proteomes" id="UP001419910"/>
    </source>
</evidence>
<dbReference type="Pfam" id="PF05425">
    <property type="entry name" value="CopD"/>
    <property type="match status" value="1"/>
</dbReference>
<evidence type="ECO:0000256" key="4">
    <source>
        <dbReference type="ARBA" id="ARBA00022989"/>
    </source>
</evidence>
<dbReference type="PANTHER" id="PTHR34820:SF4">
    <property type="entry name" value="INNER MEMBRANE PROTEIN YEBZ"/>
    <property type="match status" value="1"/>
</dbReference>